<proteinExistence type="predicted"/>
<reference evidence="4 5" key="1">
    <citation type="submission" date="2020-08" db="EMBL/GenBank/DDBJ databases">
        <authorList>
            <person name="Liu C."/>
            <person name="Sun Q."/>
        </authorList>
    </citation>
    <scope>NUCLEOTIDE SEQUENCE [LARGE SCALE GENOMIC DNA]</scope>
    <source>
        <strain evidence="4 5">NSJ-62</strain>
    </source>
</reference>
<protein>
    <submittedName>
        <fullName evidence="4">Nucleoside hydrolase</fullName>
    </submittedName>
</protein>
<evidence type="ECO:0000313" key="5">
    <source>
        <dbReference type="Proteomes" id="UP000515960"/>
    </source>
</evidence>
<evidence type="ECO:0000313" key="4">
    <source>
        <dbReference type="EMBL" id="QNL44388.1"/>
    </source>
</evidence>
<dbReference type="InterPro" id="IPR001910">
    <property type="entry name" value="Inosine/uridine_hydrolase_dom"/>
</dbReference>
<dbReference type="Pfam" id="PF01156">
    <property type="entry name" value="IU_nuc_hydro"/>
    <property type="match status" value="1"/>
</dbReference>
<dbReference type="InterPro" id="IPR023186">
    <property type="entry name" value="IUNH"/>
</dbReference>
<sequence length="310" mass="33623">MMERIPVWIDCDTGVDDAAALLVAHRLPQLRIVGISAVAGNVELHHTFENARRVCRLMGADYPVYRGAEGPLLRPLTTAPYVHGENGLGGVELPPSPLMEETLPAWDALYAAARAEGGHLQVIAIGPLTNLAIALSKHPDLKDLVERIAIMGGAAQGGNATPCAEFNIFVDPHAAQMVFQSGIPIVMCGLDVTMDAYLSPKEVEELGRAGTPVCRFFQQSTRLAMAFSERVSKPGLCLHDVCPVLYLTHPQLFSGEEAGVYVETRGSITTGKTVTDLWSDKQFPQHNAFVVLGVDRPRFVEIVRSILLSY</sequence>
<dbReference type="EMBL" id="CP060490">
    <property type="protein sequence ID" value="QNL44388.1"/>
    <property type="molecule type" value="Genomic_DNA"/>
</dbReference>
<dbReference type="AlphaFoldDB" id="A0A7G9B4A7"/>
<dbReference type="PANTHER" id="PTHR12304">
    <property type="entry name" value="INOSINE-URIDINE PREFERRING NUCLEOSIDE HYDROLASE"/>
    <property type="match status" value="1"/>
</dbReference>
<dbReference type="SUPFAM" id="SSF53590">
    <property type="entry name" value="Nucleoside hydrolase"/>
    <property type="match status" value="1"/>
</dbReference>
<accession>A0A7G9B4A7</accession>
<evidence type="ECO:0000256" key="1">
    <source>
        <dbReference type="ARBA" id="ARBA00022801"/>
    </source>
</evidence>
<organism evidence="4 5">
    <name type="scientific">Oscillibacter hominis</name>
    <dbReference type="NCBI Taxonomy" id="2763056"/>
    <lineage>
        <taxon>Bacteria</taxon>
        <taxon>Bacillati</taxon>
        <taxon>Bacillota</taxon>
        <taxon>Clostridia</taxon>
        <taxon>Eubacteriales</taxon>
        <taxon>Oscillospiraceae</taxon>
        <taxon>Oscillibacter</taxon>
    </lineage>
</organism>
<dbReference type="Proteomes" id="UP000515960">
    <property type="component" value="Chromosome"/>
</dbReference>
<dbReference type="PANTHER" id="PTHR12304:SF4">
    <property type="entry name" value="URIDINE NUCLEOSIDASE"/>
    <property type="match status" value="1"/>
</dbReference>
<evidence type="ECO:0000259" key="3">
    <source>
        <dbReference type="Pfam" id="PF01156"/>
    </source>
</evidence>
<dbReference type="GO" id="GO:0006152">
    <property type="term" value="P:purine nucleoside catabolic process"/>
    <property type="evidence" value="ECO:0007669"/>
    <property type="project" value="TreeGrafter"/>
</dbReference>
<dbReference type="GO" id="GO:0008477">
    <property type="term" value="F:purine nucleosidase activity"/>
    <property type="evidence" value="ECO:0007669"/>
    <property type="project" value="TreeGrafter"/>
</dbReference>
<keyword evidence="2" id="KW-0326">Glycosidase</keyword>
<feature type="domain" description="Inosine/uridine-preferring nucleoside hydrolase" evidence="3">
    <location>
        <begin position="7"/>
        <end position="301"/>
    </location>
</feature>
<evidence type="ECO:0000256" key="2">
    <source>
        <dbReference type="ARBA" id="ARBA00023295"/>
    </source>
</evidence>
<gene>
    <name evidence="4" type="ORF">H8790_13270</name>
</gene>
<dbReference type="InterPro" id="IPR036452">
    <property type="entry name" value="Ribo_hydro-like"/>
</dbReference>
<dbReference type="RefSeq" id="WP_187332989.1">
    <property type="nucleotide sequence ID" value="NZ_CP060490.1"/>
</dbReference>
<dbReference type="KEGG" id="ohi:H8790_13270"/>
<dbReference type="Gene3D" id="3.90.245.10">
    <property type="entry name" value="Ribonucleoside hydrolase-like"/>
    <property type="match status" value="1"/>
</dbReference>
<dbReference type="GO" id="GO:0005829">
    <property type="term" value="C:cytosol"/>
    <property type="evidence" value="ECO:0007669"/>
    <property type="project" value="TreeGrafter"/>
</dbReference>
<dbReference type="CDD" id="cd02651">
    <property type="entry name" value="nuc_hydro_IU_UC_XIUA"/>
    <property type="match status" value="1"/>
</dbReference>
<name>A0A7G9B4A7_9FIRM</name>
<keyword evidence="5" id="KW-1185">Reference proteome</keyword>
<keyword evidence="1 4" id="KW-0378">Hydrolase</keyword>